<name>A0A2I0X7M9_9ASPA</name>
<evidence type="ECO:0000313" key="3">
    <source>
        <dbReference type="Proteomes" id="UP000233837"/>
    </source>
</evidence>
<dbReference type="EMBL" id="KZ502070">
    <property type="protein sequence ID" value="PKU83923.1"/>
    <property type="molecule type" value="Genomic_DNA"/>
</dbReference>
<dbReference type="Proteomes" id="UP000233837">
    <property type="component" value="Unassembled WGS sequence"/>
</dbReference>
<protein>
    <submittedName>
        <fullName evidence="2">Uncharacterized protein</fullName>
    </submittedName>
</protein>
<evidence type="ECO:0000313" key="2">
    <source>
        <dbReference type="EMBL" id="PKU83923.1"/>
    </source>
</evidence>
<sequence length="61" mass="6994">MLILELGILIIPFSLLLSPPCRRFVLLVSKLQLLRTAIVRSSSSPVFWNHLSRLNDMTFII</sequence>
<reference evidence="2 3" key="1">
    <citation type="journal article" date="2016" name="Sci. Rep.">
        <title>The Dendrobium catenatum Lindl. genome sequence provides insights into polysaccharide synthase, floral development and adaptive evolution.</title>
        <authorList>
            <person name="Zhang G.Q."/>
            <person name="Xu Q."/>
            <person name="Bian C."/>
            <person name="Tsai W.C."/>
            <person name="Yeh C.M."/>
            <person name="Liu K.W."/>
            <person name="Yoshida K."/>
            <person name="Zhang L.S."/>
            <person name="Chang S.B."/>
            <person name="Chen F."/>
            <person name="Shi Y."/>
            <person name="Su Y.Y."/>
            <person name="Zhang Y.Q."/>
            <person name="Chen L.J."/>
            <person name="Yin Y."/>
            <person name="Lin M."/>
            <person name="Huang H."/>
            <person name="Deng H."/>
            <person name="Wang Z.W."/>
            <person name="Zhu S.L."/>
            <person name="Zhao X."/>
            <person name="Deng C."/>
            <person name="Niu S.C."/>
            <person name="Huang J."/>
            <person name="Wang M."/>
            <person name="Liu G.H."/>
            <person name="Yang H.J."/>
            <person name="Xiao X.J."/>
            <person name="Hsiao Y.Y."/>
            <person name="Wu W.L."/>
            <person name="Chen Y.Y."/>
            <person name="Mitsuda N."/>
            <person name="Ohme-Takagi M."/>
            <person name="Luo Y.B."/>
            <person name="Van de Peer Y."/>
            <person name="Liu Z.J."/>
        </authorList>
    </citation>
    <scope>NUCLEOTIDE SEQUENCE [LARGE SCALE GENOMIC DNA]</scope>
    <source>
        <tissue evidence="2">The whole plant</tissue>
    </source>
</reference>
<feature type="chain" id="PRO_5014143153" evidence="1">
    <location>
        <begin position="24"/>
        <end position="61"/>
    </location>
</feature>
<evidence type="ECO:0000256" key="1">
    <source>
        <dbReference type="SAM" id="SignalP"/>
    </source>
</evidence>
<keyword evidence="1" id="KW-0732">Signal</keyword>
<proteinExistence type="predicted"/>
<feature type="signal peptide" evidence="1">
    <location>
        <begin position="1"/>
        <end position="23"/>
    </location>
</feature>
<reference evidence="2 3" key="2">
    <citation type="journal article" date="2017" name="Nature">
        <title>The Apostasia genome and the evolution of orchids.</title>
        <authorList>
            <person name="Zhang G.Q."/>
            <person name="Liu K.W."/>
            <person name="Li Z."/>
            <person name="Lohaus R."/>
            <person name="Hsiao Y.Y."/>
            <person name="Niu S.C."/>
            <person name="Wang J.Y."/>
            <person name="Lin Y.C."/>
            <person name="Xu Q."/>
            <person name="Chen L.J."/>
            <person name="Yoshida K."/>
            <person name="Fujiwara S."/>
            <person name="Wang Z.W."/>
            <person name="Zhang Y.Q."/>
            <person name="Mitsuda N."/>
            <person name="Wang M."/>
            <person name="Liu G.H."/>
            <person name="Pecoraro L."/>
            <person name="Huang H.X."/>
            <person name="Xiao X.J."/>
            <person name="Lin M."/>
            <person name="Wu X.Y."/>
            <person name="Wu W.L."/>
            <person name="Chen Y.Y."/>
            <person name="Chang S.B."/>
            <person name="Sakamoto S."/>
            <person name="Ohme-Takagi M."/>
            <person name="Yagi M."/>
            <person name="Zeng S.J."/>
            <person name="Shen C.Y."/>
            <person name="Yeh C.M."/>
            <person name="Luo Y.B."/>
            <person name="Tsai W.C."/>
            <person name="Van de Peer Y."/>
            <person name="Liu Z.J."/>
        </authorList>
    </citation>
    <scope>NUCLEOTIDE SEQUENCE [LARGE SCALE GENOMIC DNA]</scope>
    <source>
        <tissue evidence="2">The whole plant</tissue>
    </source>
</reference>
<accession>A0A2I0X7M9</accession>
<keyword evidence="3" id="KW-1185">Reference proteome</keyword>
<dbReference type="AlphaFoldDB" id="A0A2I0X7M9"/>
<organism evidence="2 3">
    <name type="scientific">Dendrobium catenatum</name>
    <dbReference type="NCBI Taxonomy" id="906689"/>
    <lineage>
        <taxon>Eukaryota</taxon>
        <taxon>Viridiplantae</taxon>
        <taxon>Streptophyta</taxon>
        <taxon>Embryophyta</taxon>
        <taxon>Tracheophyta</taxon>
        <taxon>Spermatophyta</taxon>
        <taxon>Magnoliopsida</taxon>
        <taxon>Liliopsida</taxon>
        <taxon>Asparagales</taxon>
        <taxon>Orchidaceae</taxon>
        <taxon>Epidendroideae</taxon>
        <taxon>Malaxideae</taxon>
        <taxon>Dendrobiinae</taxon>
        <taxon>Dendrobium</taxon>
    </lineage>
</organism>
<gene>
    <name evidence="2" type="ORF">MA16_Dca006398</name>
</gene>